<dbReference type="Pfam" id="PF17768">
    <property type="entry name" value="RecJ_OB"/>
    <property type="match status" value="1"/>
</dbReference>
<evidence type="ECO:0000259" key="9">
    <source>
        <dbReference type="Pfam" id="PF17768"/>
    </source>
</evidence>
<dbReference type="AlphaFoldDB" id="A0A0F4KT49"/>
<dbReference type="SUPFAM" id="SSF64182">
    <property type="entry name" value="DHH phosphoesterases"/>
    <property type="match status" value="1"/>
</dbReference>
<gene>
    <name evidence="10" type="primary">recJ</name>
    <name evidence="10" type="ORF">JG29_06920</name>
</gene>
<dbReference type="PANTHER" id="PTHR30255:SF2">
    <property type="entry name" value="SINGLE-STRANDED-DNA-SPECIFIC EXONUCLEASE RECJ"/>
    <property type="match status" value="1"/>
</dbReference>
<dbReference type="GO" id="GO:0003676">
    <property type="term" value="F:nucleic acid binding"/>
    <property type="evidence" value="ECO:0007669"/>
    <property type="project" value="InterPro"/>
</dbReference>
<keyword evidence="3" id="KW-0540">Nuclease</keyword>
<evidence type="ECO:0000313" key="11">
    <source>
        <dbReference type="Proteomes" id="UP000033695"/>
    </source>
</evidence>
<dbReference type="InterPro" id="IPR051673">
    <property type="entry name" value="SSDNA_exonuclease_RecJ"/>
</dbReference>
<dbReference type="Gene3D" id="3.90.1640.30">
    <property type="match status" value="1"/>
</dbReference>
<dbReference type="NCBIfam" id="TIGR00644">
    <property type="entry name" value="recJ"/>
    <property type="match status" value="1"/>
</dbReference>
<dbReference type="EMBL" id="JXBZ01000005">
    <property type="protein sequence ID" value="KJY49238.1"/>
    <property type="molecule type" value="Genomic_DNA"/>
</dbReference>
<feature type="domain" description="Single-stranded-DNA-specific exonuclease RecJ C-terminal" evidence="8">
    <location>
        <begin position="574"/>
        <end position="765"/>
    </location>
</feature>
<dbReference type="InterPro" id="IPR003156">
    <property type="entry name" value="DHHA1_dom"/>
</dbReference>
<dbReference type="InterPro" id="IPR001667">
    <property type="entry name" value="DDH_dom"/>
</dbReference>
<evidence type="ECO:0000259" key="6">
    <source>
        <dbReference type="Pfam" id="PF01368"/>
    </source>
</evidence>
<protein>
    <recommendedName>
        <fullName evidence="2">Single-stranded-DNA-specific exonuclease RecJ</fullName>
    </recommendedName>
</protein>
<dbReference type="PANTHER" id="PTHR30255">
    <property type="entry name" value="SINGLE-STRANDED-DNA-SPECIFIC EXONUCLEASE RECJ"/>
    <property type="match status" value="1"/>
</dbReference>
<comment type="similarity">
    <text evidence="1">Belongs to the RecJ family.</text>
</comment>
<dbReference type="OrthoDB" id="9809852at2"/>
<evidence type="ECO:0000256" key="2">
    <source>
        <dbReference type="ARBA" id="ARBA00019841"/>
    </source>
</evidence>
<name>A0A0F4KT49_9LACO</name>
<dbReference type="Proteomes" id="UP000033695">
    <property type="component" value="Unassembled WGS sequence"/>
</dbReference>
<dbReference type="PATRIC" id="fig|1218508.4.peg.707"/>
<evidence type="ECO:0000259" key="7">
    <source>
        <dbReference type="Pfam" id="PF02272"/>
    </source>
</evidence>
<proteinExistence type="inferred from homology"/>
<dbReference type="InterPro" id="IPR041122">
    <property type="entry name" value="RecJ_OB"/>
</dbReference>
<evidence type="ECO:0000313" key="10">
    <source>
        <dbReference type="EMBL" id="KJY49238.1"/>
    </source>
</evidence>
<keyword evidence="5 10" id="KW-0269">Exonuclease</keyword>
<dbReference type="InterPro" id="IPR004610">
    <property type="entry name" value="RecJ"/>
</dbReference>
<sequence length="772" mass="87509">MSWKYQWQKRAQPHSQQVAQLAKQAGINELVATLLLQRGIKTSAQAQSFLHPQLQNLHDPYLLHDMDKAVERLTQALFSNEKILIYGDYDADGMTSAAILKLALANLGGQATVFIPDRFQDGYGPNLERYQQFVQEGYQLIVTVDNGITGLKEIEYAQAHQVDVIVTDHHNLPSRLPPAVALVHPRFTQSSYPCPDLSGAGVAFKLASALLEEPPVELLDLAAIGTIADMVKLTDENRILVTWGLKQMQQHLRIGLQKLCAQAHVQATTLTEDDISFQIAPRLNSLGRLDQASKGVELLTTTDTAQAQKLAQEIEGLNQKRKILTQEVYQAALKQSQKQIQSQNKILVLAGNNWHQGILGIVAGKIVEQTRHPTVVLSIQADGRAVGSARSPDNFNLYQTLAALRSLYQNFGGHAQACGLTLAAKDISQWQQQLNALPQVQEFDFEQKLTRYYDLKLTPSTINLVLWQQLQQLAPFGQGNNLPIIKVVDFDTYTAQYLGSKNQLHLKLRLKQRQQFLEIVAFNWGAQLAQVQKFDLQAVYGSLLKNNWRQQSHLQLNLEDVDFKAIIVHQNQHQLIDLRAHRSLENQIQQAENLVFFQEQHLQTVQKQYSQAHCLLATQVASNLTQMSLIDRPTSLKDFEQFIVNNKQLTRLELIFHTRYPLYYQLNLSAATWHQSLKYFYNHQNLTVSDLPVVAQYLGLTPLEIKFILKVFSELKFVKIENGLLMHPNKIPQRQLEESPTYCQINDLVAVQNQLIDSKTGEVINYIKKILQ</sequence>
<dbReference type="InterPro" id="IPR018779">
    <property type="entry name" value="RecJ_C"/>
</dbReference>
<evidence type="ECO:0000256" key="4">
    <source>
        <dbReference type="ARBA" id="ARBA00022801"/>
    </source>
</evidence>
<dbReference type="Pfam" id="PF01368">
    <property type="entry name" value="DHH"/>
    <property type="match status" value="1"/>
</dbReference>
<dbReference type="HOGENOM" id="CLU_009736_4_1_9"/>
<evidence type="ECO:0000259" key="8">
    <source>
        <dbReference type="Pfam" id="PF10141"/>
    </source>
</evidence>
<feature type="domain" description="RecJ OB" evidence="9">
    <location>
        <begin position="453"/>
        <end position="560"/>
    </location>
</feature>
<keyword evidence="11" id="KW-1185">Reference proteome</keyword>
<dbReference type="Pfam" id="PF10141">
    <property type="entry name" value="ssDNA-exonuc_C"/>
    <property type="match status" value="1"/>
</dbReference>
<evidence type="ECO:0000256" key="5">
    <source>
        <dbReference type="ARBA" id="ARBA00022839"/>
    </source>
</evidence>
<evidence type="ECO:0000256" key="1">
    <source>
        <dbReference type="ARBA" id="ARBA00005915"/>
    </source>
</evidence>
<comment type="caution">
    <text evidence="10">The sequence shown here is derived from an EMBL/GenBank/DDBJ whole genome shotgun (WGS) entry which is preliminary data.</text>
</comment>
<dbReference type="GO" id="GO:0006310">
    <property type="term" value="P:DNA recombination"/>
    <property type="evidence" value="ECO:0007669"/>
    <property type="project" value="InterPro"/>
</dbReference>
<feature type="domain" description="DDH" evidence="6">
    <location>
        <begin position="82"/>
        <end position="226"/>
    </location>
</feature>
<dbReference type="Pfam" id="PF02272">
    <property type="entry name" value="DHHA1"/>
    <property type="match status" value="1"/>
</dbReference>
<dbReference type="Gene3D" id="3.10.310.30">
    <property type="match status" value="1"/>
</dbReference>
<organism evidence="10 11">
    <name type="scientific">Bombilactobacillus mellis</name>
    <dbReference type="NCBI Taxonomy" id="1218508"/>
    <lineage>
        <taxon>Bacteria</taxon>
        <taxon>Bacillati</taxon>
        <taxon>Bacillota</taxon>
        <taxon>Bacilli</taxon>
        <taxon>Lactobacillales</taxon>
        <taxon>Lactobacillaceae</taxon>
        <taxon>Bombilactobacillus</taxon>
    </lineage>
</organism>
<accession>A0A0F4KT49</accession>
<keyword evidence="4" id="KW-0378">Hydrolase</keyword>
<dbReference type="RefSeq" id="WP_045922541.1">
    <property type="nucleotide sequence ID" value="NZ_JBHTHW010000003.1"/>
</dbReference>
<dbReference type="GO" id="GO:0008409">
    <property type="term" value="F:5'-3' exonuclease activity"/>
    <property type="evidence" value="ECO:0007669"/>
    <property type="project" value="InterPro"/>
</dbReference>
<reference evidence="10 11" key="1">
    <citation type="submission" date="2014-12" db="EMBL/GenBank/DDBJ databases">
        <title>Comparative genomics of the lactic acid bacteria isolated from the honey bee gut.</title>
        <authorList>
            <person name="Ellegaard K.M."/>
            <person name="Tamarit D."/>
            <person name="Javelind E."/>
            <person name="Olofsson T."/>
            <person name="Andersson S.G."/>
            <person name="Vasquez A."/>
        </authorList>
    </citation>
    <scope>NUCLEOTIDE SEQUENCE [LARGE SCALE GENOMIC DNA]</scope>
    <source>
        <strain evidence="10 11">Hon2</strain>
    </source>
</reference>
<dbReference type="STRING" id="1218508.JG29_06920"/>
<dbReference type="GO" id="GO:0006281">
    <property type="term" value="P:DNA repair"/>
    <property type="evidence" value="ECO:0007669"/>
    <property type="project" value="InterPro"/>
</dbReference>
<evidence type="ECO:0000256" key="3">
    <source>
        <dbReference type="ARBA" id="ARBA00022722"/>
    </source>
</evidence>
<dbReference type="InterPro" id="IPR038763">
    <property type="entry name" value="DHH_sf"/>
</dbReference>
<feature type="domain" description="DHHA1" evidence="7">
    <location>
        <begin position="344"/>
        <end position="434"/>
    </location>
</feature>